<dbReference type="InterPro" id="IPR009057">
    <property type="entry name" value="Homeodomain-like_sf"/>
</dbReference>
<reference evidence="4 6" key="1">
    <citation type="submission" date="2022-06" db="EMBL/GenBank/DDBJ databases">
        <title>Paraconexibacter antarcticus.</title>
        <authorList>
            <person name="Kim C.S."/>
        </authorList>
    </citation>
    <scope>NUCLEOTIDE SEQUENCE [LARGE SCALE GENOMIC DNA]</scope>
    <source>
        <strain evidence="4 6">02-257</strain>
    </source>
</reference>
<name>A0ABY5DMP0_9ACTN</name>
<evidence type="ECO:0000256" key="1">
    <source>
        <dbReference type="ARBA" id="ARBA00023125"/>
    </source>
</evidence>
<gene>
    <name evidence="5" type="ORF">NBH00_11245</name>
    <name evidence="4" type="ORF">NBH00_18000</name>
</gene>
<dbReference type="SUPFAM" id="SSF46689">
    <property type="entry name" value="Homeodomain-like"/>
    <property type="match status" value="1"/>
</dbReference>
<accession>A0ABY5DMP0</accession>
<dbReference type="Proteomes" id="UP001056035">
    <property type="component" value="Chromosome"/>
</dbReference>
<proteinExistence type="predicted"/>
<dbReference type="PANTHER" id="PTHR30055:SF226">
    <property type="entry name" value="HTH-TYPE TRANSCRIPTIONAL REGULATOR PKSA"/>
    <property type="match status" value="1"/>
</dbReference>
<dbReference type="PRINTS" id="PR00455">
    <property type="entry name" value="HTHTETR"/>
</dbReference>
<feature type="DNA-binding region" description="H-T-H motif" evidence="2">
    <location>
        <begin position="35"/>
        <end position="54"/>
    </location>
</feature>
<organism evidence="4 6">
    <name type="scientific">Paraconexibacter antarcticus</name>
    <dbReference type="NCBI Taxonomy" id="2949664"/>
    <lineage>
        <taxon>Bacteria</taxon>
        <taxon>Bacillati</taxon>
        <taxon>Actinomycetota</taxon>
        <taxon>Thermoleophilia</taxon>
        <taxon>Solirubrobacterales</taxon>
        <taxon>Paraconexibacteraceae</taxon>
        <taxon>Paraconexibacter</taxon>
    </lineage>
</organism>
<evidence type="ECO:0000313" key="5">
    <source>
        <dbReference type="EMBL" id="UTI66759.1"/>
    </source>
</evidence>
<evidence type="ECO:0000313" key="4">
    <source>
        <dbReference type="EMBL" id="UTI63243.1"/>
    </source>
</evidence>
<dbReference type="InterPro" id="IPR050109">
    <property type="entry name" value="HTH-type_TetR-like_transc_reg"/>
</dbReference>
<evidence type="ECO:0000256" key="2">
    <source>
        <dbReference type="PROSITE-ProRule" id="PRU00335"/>
    </source>
</evidence>
<evidence type="ECO:0000313" key="6">
    <source>
        <dbReference type="Proteomes" id="UP001056035"/>
    </source>
</evidence>
<sequence>MSTGKHLTAKGQRTAARVLEAATTVLARDGFGGATLGRIAEEAGLDKRNVLYYYDTREALLVRVVQTVGERVAGHIEETVGEIDTPEALADALVEAMWSGITSAPELARSYFALIGGGAGTPEVEAALRGLKDAYERLISRQLQSISHTRWRLRDDLPGMVTLTLAVFRGLLLEWTETGDTAASAASLQRLKRSIAAEYVQLG</sequence>
<feature type="domain" description="HTH tetR-type" evidence="3">
    <location>
        <begin position="12"/>
        <end position="72"/>
    </location>
</feature>
<dbReference type="RefSeq" id="WP_254569974.1">
    <property type="nucleotide sequence ID" value="NZ_CP098502.1"/>
</dbReference>
<keyword evidence="1 2" id="KW-0238">DNA-binding</keyword>
<dbReference type="Gene3D" id="1.10.357.10">
    <property type="entry name" value="Tetracycline Repressor, domain 2"/>
    <property type="match status" value="1"/>
</dbReference>
<evidence type="ECO:0000259" key="3">
    <source>
        <dbReference type="PROSITE" id="PS50977"/>
    </source>
</evidence>
<dbReference type="EMBL" id="CP098502">
    <property type="protein sequence ID" value="UTI63243.1"/>
    <property type="molecule type" value="Genomic_DNA"/>
</dbReference>
<dbReference type="Pfam" id="PF00440">
    <property type="entry name" value="TetR_N"/>
    <property type="match status" value="1"/>
</dbReference>
<keyword evidence="6" id="KW-1185">Reference proteome</keyword>
<dbReference type="InterPro" id="IPR001647">
    <property type="entry name" value="HTH_TetR"/>
</dbReference>
<dbReference type="PANTHER" id="PTHR30055">
    <property type="entry name" value="HTH-TYPE TRANSCRIPTIONAL REGULATOR RUTR"/>
    <property type="match status" value="1"/>
</dbReference>
<protein>
    <submittedName>
        <fullName evidence="4">TetR/AcrR family transcriptional regulator</fullName>
    </submittedName>
</protein>
<dbReference type="EMBL" id="CP098502">
    <property type="protein sequence ID" value="UTI66759.1"/>
    <property type="molecule type" value="Genomic_DNA"/>
</dbReference>
<dbReference type="PROSITE" id="PS50977">
    <property type="entry name" value="HTH_TETR_2"/>
    <property type="match status" value="1"/>
</dbReference>